<accession>A0A368G773</accession>
<sequence length="1371" mass="153525">MSGGSTEDLIAAIKAEDVDFEPPRKRREFFKRSTFDPKPVVVPNRFVPSYCIRNPDQAPEVPTAKVALRRVVIPEKRPPLILKRAYKDVKEGESDGALPQPDLQHISNGRKEGTVRFWRTSSGKLVALDSRTNIRPDGLRPVGEVLTSSRPKIVRLANGKLARIATRRIPTSLVRPNNPPPTQNSGEFATDADRHEGASATARVTESPEGIDVSTLMGSEPSYDERPSLFEVRKEESAPIIKTEPVDEGEAFGQQYGEALRFQEPQHFQEPEQQPPAQQPSLAAALSNLSTAATPVSDLVRIVDEPLFTPTARPTTSCTLAECCNVCKKVVPGMKKHLLSVEARLSTLVETVQNLIIHINPKDKAAAEAAAKASESAARASEDPDDSPKRISGASSSSRSKDVDHRDHHNARDERSPHMPLPYKFDIQSGGSGSDDSRGAPRPGVMRIIRTVSSAARPQAGAKIITAPRFVVGGTRFIVADRAKASRTIYTSQSGTTSSTSGLNTGSADHKTDTNVEQAAGAEPNANSGASGSDDSRGAPRPGVMRIIRTVSSAARPQAGAKIITAPRFVVGGTRFIVADRAKASRTIYTSQSGTTSSTSGLNTGSADHKIDTNVEQAGGAEPNANPLISGLLWMLPGFGFPILNVNPGLVAGQQILLNANALQRVMVSTANPLVSVPLPAAAPVSGRPTPMLVPPGMAGEEGNSDSPQAQTPATQECPWTKHETAEGRVYYYNKITKESSWNKPDELKTPQERQERSTPTTSSSSSSNVIWKEYKTPEGRAYYYNTVTKETTWTKPESRTAAAATTAEAAKTTTEEVKKEKTEEPKEESEMEKAMKATLASMTVPLPAETNVATPEQAVEVAADDNEQDLKKRQAERFRDLLRDKYNEGKITSTCNWEHAVKHIQSDPRFRILTKVSEKKQLFNAWKVQRQKEERDEKRLAIKKAKEDLEKWLQDHPKMKPGLKYMRAREIFNKEPVWQAVHEDDRQDIFREALAYVTKRDADLNRETRKRNIKALAEILESMDQITYKTTWAQAQRLLIENPQFADDTTLQSMDKEDALIVFEEHIRQAEKEHAEIKEAEERRIKRQERKVREDFQKFLQELHKKGELTSMSLWSSLYPVISSDPRFDAMLTQDGSTPLDLFKFYVEELKEQYGQDRRVIKDILNDQKKVVQVDTTFEEFSKWVTSAEKGLLVDHGNMKLCYNSLVEKAESKEREAEREEARKKRRQESEFRHLLRAQQPVVDANTEWSAVRGKIEKEKAFLVIESEELRMKYFEDYKRSLSEACTHHHSLSKKKKKDKKKKGRKSDKESDSESDPKEKRKRKKHSKEDRDSDDEKERSRKSRKRKRSRSRSSSRSDDEKKRRDASDSD</sequence>
<dbReference type="FunFam" id="1.10.10.440:FF:000002">
    <property type="entry name" value="pre-mRNA-processing factor 40 homolog A isoform X1"/>
    <property type="match status" value="1"/>
</dbReference>
<evidence type="ECO:0000256" key="1">
    <source>
        <dbReference type="ARBA" id="ARBA00022737"/>
    </source>
</evidence>
<dbReference type="FunFam" id="1.10.10.440:FF:000003">
    <property type="entry name" value="Pre-mRNA processing factor 40 homolog A"/>
    <property type="match status" value="1"/>
</dbReference>
<dbReference type="Pfam" id="PF01846">
    <property type="entry name" value="FF"/>
    <property type="match status" value="3"/>
</dbReference>
<feature type="domain" description="WW" evidence="4">
    <location>
        <begin position="714"/>
        <end position="747"/>
    </location>
</feature>
<feature type="region of interest" description="Disordered" evidence="3">
    <location>
        <begin position="797"/>
        <end position="832"/>
    </location>
</feature>
<dbReference type="SUPFAM" id="SSF51045">
    <property type="entry name" value="WW domain"/>
    <property type="match status" value="2"/>
</dbReference>
<dbReference type="InterPro" id="IPR002713">
    <property type="entry name" value="FF_domain"/>
</dbReference>
<evidence type="ECO:0000313" key="6">
    <source>
        <dbReference type="EMBL" id="RCN39149.1"/>
    </source>
</evidence>
<evidence type="ECO:0000256" key="3">
    <source>
        <dbReference type="SAM" id="MobiDB-lite"/>
    </source>
</evidence>
<dbReference type="InterPro" id="IPR036020">
    <property type="entry name" value="WW_dom_sf"/>
</dbReference>
<feature type="compositionally biased region" description="Polar residues" evidence="3">
    <location>
        <begin position="705"/>
        <end position="715"/>
    </location>
</feature>
<evidence type="ECO:0000259" key="4">
    <source>
        <dbReference type="PROSITE" id="PS50020"/>
    </source>
</evidence>
<dbReference type="OrthoDB" id="187617at2759"/>
<feature type="domain" description="WW" evidence="4">
    <location>
        <begin position="772"/>
        <end position="799"/>
    </location>
</feature>
<feature type="compositionally biased region" description="Basic and acidic residues" evidence="3">
    <location>
        <begin position="1328"/>
        <end position="1340"/>
    </location>
</feature>
<feature type="region of interest" description="Disordered" evidence="3">
    <location>
        <begin position="686"/>
        <end position="721"/>
    </location>
</feature>
<proteinExistence type="predicted"/>
<dbReference type="PROSITE" id="PS01159">
    <property type="entry name" value="WW_DOMAIN_1"/>
    <property type="match status" value="2"/>
</dbReference>
<feature type="region of interest" description="Disordered" evidence="3">
    <location>
        <begin position="169"/>
        <end position="224"/>
    </location>
</feature>
<feature type="coiled-coil region" evidence="2">
    <location>
        <begin position="1061"/>
        <end position="1099"/>
    </location>
</feature>
<dbReference type="SUPFAM" id="SSF81698">
    <property type="entry name" value="FF domain"/>
    <property type="match status" value="5"/>
</dbReference>
<gene>
    <name evidence="6" type="ORF">ANCCAN_14946</name>
</gene>
<feature type="domain" description="FF" evidence="5">
    <location>
        <begin position="1007"/>
        <end position="1070"/>
    </location>
</feature>
<feature type="compositionally biased region" description="Basic and acidic residues" evidence="3">
    <location>
        <begin position="814"/>
        <end position="825"/>
    </location>
</feature>
<feature type="region of interest" description="Disordered" evidence="3">
    <location>
        <begin position="1286"/>
        <end position="1371"/>
    </location>
</feature>
<dbReference type="FunFam" id="1.10.10.440:FF:000046">
    <property type="entry name" value="WW domain-containing protein ZK1098.1"/>
    <property type="match status" value="1"/>
</dbReference>
<feature type="domain" description="FF" evidence="5">
    <location>
        <begin position="943"/>
        <end position="997"/>
    </location>
</feature>
<keyword evidence="7" id="KW-1185">Reference proteome</keyword>
<dbReference type="Pfam" id="PF25432">
    <property type="entry name" value="FF_PRPF40A"/>
    <property type="match status" value="1"/>
</dbReference>
<evidence type="ECO:0000259" key="5">
    <source>
        <dbReference type="PROSITE" id="PS51676"/>
    </source>
</evidence>
<dbReference type="CDD" id="cd00201">
    <property type="entry name" value="WW"/>
    <property type="match status" value="2"/>
</dbReference>
<feature type="compositionally biased region" description="Low complexity" evidence="3">
    <location>
        <begin position="488"/>
        <end position="507"/>
    </location>
</feature>
<dbReference type="Proteomes" id="UP000252519">
    <property type="component" value="Unassembled WGS sequence"/>
</dbReference>
<dbReference type="InterPro" id="IPR036517">
    <property type="entry name" value="FF_domain_sf"/>
</dbReference>
<feature type="compositionally biased region" description="Low complexity" evidence="3">
    <location>
        <begin position="801"/>
        <end position="813"/>
    </location>
</feature>
<feature type="compositionally biased region" description="Basic and acidic residues" evidence="3">
    <location>
        <begin position="399"/>
        <end position="417"/>
    </location>
</feature>
<feature type="domain" description="FF" evidence="5">
    <location>
        <begin position="872"/>
        <end position="930"/>
    </location>
</feature>
<dbReference type="PANTHER" id="PTHR11864">
    <property type="entry name" value="PRE-MRNA-PROCESSING PROTEIN PRP40"/>
    <property type="match status" value="1"/>
</dbReference>
<feature type="compositionally biased region" description="Basic and acidic residues" evidence="3">
    <location>
        <begin position="744"/>
        <end position="757"/>
    </location>
</feature>
<protein>
    <submittedName>
        <fullName evidence="6">FF domain protein</fullName>
    </submittedName>
</protein>
<dbReference type="PANTHER" id="PTHR11864:SF0">
    <property type="entry name" value="PRP40 PRE-MRNA PROCESSING FACTOR 40 HOMOLOG A (YEAST)"/>
    <property type="match status" value="1"/>
</dbReference>
<dbReference type="GO" id="GO:0071004">
    <property type="term" value="C:U2-type prespliceosome"/>
    <property type="evidence" value="ECO:0007669"/>
    <property type="project" value="TreeGrafter"/>
</dbReference>
<dbReference type="GO" id="GO:0003723">
    <property type="term" value="F:RNA binding"/>
    <property type="evidence" value="ECO:0007669"/>
    <property type="project" value="TreeGrafter"/>
</dbReference>
<feature type="compositionally biased region" description="Basic and acidic residues" evidence="3">
    <location>
        <begin position="1356"/>
        <end position="1371"/>
    </location>
</feature>
<dbReference type="PROSITE" id="PS51676">
    <property type="entry name" value="FF"/>
    <property type="match status" value="4"/>
</dbReference>
<dbReference type="InterPro" id="IPR039726">
    <property type="entry name" value="Prp40-like"/>
</dbReference>
<evidence type="ECO:0000313" key="7">
    <source>
        <dbReference type="Proteomes" id="UP000252519"/>
    </source>
</evidence>
<keyword evidence="2" id="KW-0175">Coiled coil</keyword>
<dbReference type="PROSITE" id="PS50020">
    <property type="entry name" value="WW_DOMAIN_2"/>
    <property type="match status" value="2"/>
</dbReference>
<dbReference type="SMART" id="SM00441">
    <property type="entry name" value="FF"/>
    <property type="match status" value="5"/>
</dbReference>
<organism evidence="6 7">
    <name type="scientific">Ancylostoma caninum</name>
    <name type="common">Dog hookworm</name>
    <dbReference type="NCBI Taxonomy" id="29170"/>
    <lineage>
        <taxon>Eukaryota</taxon>
        <taxon>Metazoa</taxon>
        <taxon>Ecdysozoa</taxon>
        <taxon>Nematoda</taxon>
        <taxon>Chromadorea</taxon>
        <taxon>Rhabditida</taxon>
        <taxon>Rhabditina</taxon>
        <taxon>Rhabditomorpha</taxon>
        <taxon>Strongyloidea</taxon>
        <taxon>Ancylostomatidae</taxon>
        <taxon>Ancylostomatinae</taxon>
        <taxon>Ancylostoma</taxon>
    </lineage>
</organism>
<feature type="compositionally biased region" description="Low complexity" evidence="3">
    <location>
        <begin position="758"/>
        <end position="768"/>
    </location>
</feature>
<name>A0A368G773_ANCCA</name>
<feature type="region of interest" description="Disordered" evidence="3">
    <location>
        <begin position="742"/>
        <end position="770"/>
    </location>
</feature>
<feature type="coiled-coil region" evidence="2">
    <location>
        <begin position="929"/>
        <end position="956"/>
    </location>
</feature>
<feature type="compositionally biased region" description="Basic and acidic residues" evidence="3">
    <location>
        <begin position="380"/>
        <end position="389"/>
    </location>
</feature>
<comment type="caution">
    <text evidence="6">The sequence shown here is derived from an EMBL/GenBank/DDBJ whole genome shotgun (WGS) entry which is preliminary data.</text>
</comment>
<keyword evidence="1" id="KW-0677">Repeat</keyword>
<dbReference type="Gene3D" id="1.10.10.440">
    <property type="entry name" value="FF domain"/>
    <property type="match status" value="5"/>
</dbReference>
<dbReference type="InterPro" id="IPR001202">
    <property type="entry name" value="WW_dom"/>
</dbReference>
<dbReference type="Pfam" id="PF00397">
    <property type="entry name" value="WW"/>
    <property type="match status" value="2"/>
</dbReference>
<feature type="region of interest" description="Disordered" evidence="3">
    <location>
        <begin position="368"/>
        <end position="443"/>
    </location>
</feature>
<dbReference type="GO" id="GO:0005685">
    <property type="term" value="C:U1 snRNP"/>
    <property type="evidence" value="ECO:0007669"/>
    <property type="project" value="TreeGrafter"/>
</dbReference>
<feature type="compositionally biased region" description="Basic residues" evidence="3">
    <location>
        <begin position="1289"/>
        <end position="1307"/>
    </location>
</feature>
<feature type="compositionally biased region" description="Basic and acidic residues" evidence="3">
    <location>
        <begin position="1308"/>
        <end position="1320"/>
    </location>
</feature>
<feature type="compositionally biased region" description="Basic residues" evidence="3">
    <location>
        <begin position="1341"/>
        <end position="1354"/>
    </location>
</feature>
<feature type="region of interest" description="Disordered" evidence="3">
    <location>
        <begin position="488"/>
        <end position="542"/>
    </location>
</feature>
<dbReference type="SMART" id="SM00456">
    <property type="entry name" value="WW"/>
    <property type="match status" value="2"/>
</dbReference>
<reference evidence="6 7" key="1">
    <citation type="submission" date="2014-10" db="EMBL/GenBank/DDBJ databases">
        <title>Draft genome of the hookworm Ancylostoma caninum.</title>
        <authorList>
            <person name="Mitreva M."/>
        </authorList>
    </citation>
    <scope>NUCLEOTIDE SEQUENCE [LARGE SCALE GENOMIC DNA]</scope>
    <source>
        <strain evidence="6 7">Baltimore</strain>
    </source>
</reference>
<feature type="domain" description="FF" evidence="5">
    <location>
        <begin position="1089"/>
        <end position="1150"/>
    </location>
</feature>
<dbReference type="EMBL" id="JOJR01000354">
    <property type="protein sequence ID" value="RCN39149.1"/>
    <property type="molecule type" value="Genomic_DNA"/>
</dbReference>
<evidence type="ECO:0000256" key="2">
    <source>
        <dbReference type="SAM" id="Coils"/>
    </source>
</evidence>
<feature type="compositionally biased region" description="Low complexity" evidence="3">
    <location>
        <begin position="368"/>
        <end position="379"/>
    </location>
</feature>
<dbReference type="STRING" id="29170.A0A368G773"/>
<feature type="region of interest" description="Disordered" evidence="3">
    <location>
        <begin position="1214"/>
        <end position="1233"/>
    </location>
</feature>
<dbReference type="GO" id="GO:0045292">
    <property type="term" value="P:mRNA cis splicing, via spliceosome"/>
    <property type="evidence" value="ECO:0007669"/>
    <property type="project" value="InterPro"/>
</dbReference>
<dbReference type="Gene3D" id="2.20.70.10">
    <property type="match status" value="2"/>
</dbReference>